<feature type="non-terminal residue" evidence="8">
    <location>
        <position position="163"/>
    </location>
</feature>
<dbReference type="PROSITE" id="PS50011">
    <property type="entry name" value="PROTEIN_KINASE_DOM"/>
    <property type="match status" value="1"/>
</dbReference>
<dbReference type="InterPro" id="IPR000719">
    <property type="entry name" value="Prot_kinase_dom"/>
</dbReference>
<keyword evidence="3" id="KW-0547">Nucleotide-binding</keyword>
<dbReference type="GO" id="GO:0005524">
    <property type="term" value="F:ATP binding"/>
    <property type="evidence" value="ECO:0007669"/>
    <property type="project" value="UniProtKB-KW"/>
</dbReference>
<dbReference type="Gene3D" id="3.30.200.20">
    <property type="entry name" value="Phosphorylase Kinase, domain 1"/>
    <property type="match status" value="1"/>
</dbReference>
<evidence type="ECO:0000259" key="6">
    <source>
        <dbReference type="PROSITE" id="PS50011"/>
    </source>
</evidence>
<gene>
    <name evidence="7" type="ORF">OVA965_LOCUS23178</name>
    <name evidence="8" type="ORF">TMI583_LOCUS23896</name>
</gene>
<dbReference type="EMBL" id="CAJOBA010034918">
    <property type="protein sequence ID" value="CAF3994698.1"/>
    <property type="molecule type" value="Genomic_DNA"/>
</dbReference>
<organism evidence="8 9">
    <name type="scientific">Didymodactylos carnosus</name>
    <dbReference type="NCBI Taxonomy" id="1234261"/>
    <lineage>
        <taxon>Eukaryota</taxon>
        <taxon>Metazoa</taxon>
        <taxon>Spiralia</taxon>
        <taxon>Gnathifera</taxon>
        <taxon>Rotifera</taxon>
        <taxon>Eurotatoria</taxon>
        <taxon>Bdelloidea</taxon>
        <taxon>Philodinida</taxon>
        <taxon>Philodinidae</taxon>
        <taxon>Didymodactylos</taxon>
    </lineage>
</organism>
<dbReference type="InterPro" id="IPR011009">
    <property type="entry name" value="Kinase-like_dom_sf"/>
</dbReference>
<accession>A0A8S2NCZ3</accession>
<sequence length="163" mass="18400">FGLCKEGIGYGGTTSTFCGTPEFLAPEVLTESSYTRAVDWWGLGVLIYEMLVGESPFPGDDEEEVFDSIVNDEVKYPKFLSIEAITIMKRLLRKNVSHRLGAGEKDAEDVKRQSFFKHSADDVSNFDSEFTAEEPILTPPEDPRPIREQDQINFTGFDYIGDW</sequence>
<dbReference type="SMART" id="SM00220">
    <property type="entry name" value="S_TKc"/>
    <property type="match status" value="1"/>
</dbReference>
<evidence type="ECO:0000256" key="2">
    <source>
        <dbReference type="ARBA" id="ARBA00022679"/>
    </source>
</evidence>
<name>A0A8S2NCZ3_9BILA</name>
<evidence type="ECO:0000313" key="7">
    <source>
        <dbReference type="EMBL" id="CAF1183474.1"/>
    </source>
</evidence>
<dbReference type="Gene3D" id="1.10.510.10">
    <property type="entry name" value="Transferase(Phosphotransferase) domain 1"/>
    <property type="match status" value="1"/>
</dbReference>
<dbReference type="SUPFAM" id="SSF56112">
    <property type="entry name" value="Protein kinase-like (PK-like)"/>
    <property type="match status" value="1"/>
</dbReference>
<protein>
    <recommendedName>
        <fullName evidence="6">Protein kinase domain-containing protein</fullName>
    </recommendedName>
</protein>
<dbReference type="Proteomes" id="UP000682733">
    <property type="component" value="Unassembled WGS sequence"/>
</dbReference>
<evidence type="ECO:0000313" key="9">
    <source>
        <dbReference type="Proteomes" id="UP000682733"/>
    </source>
</evidence>
<keyword evidence="5" id="KW-0067">ATP-binding</keyword>
<comment type="caution">
    <text evidence="8">The sequence shown here is derived from an EMBL/GenBank/DDBJ whole genome shotgun (WGS) entry which is preliminary data.</text>
</comment>
<evidence type="ECO:0000256" key="4">
    <source>
        <dbReference type="ARBA" id="ARBA00022777"/>
    </source>
</evidence>
<keyword evidence="4" id="KW-0418">Kinase</keyword>
<dbReference type="EMBL" id="CAJNOK010013389">
    <property type="protein sequence ID" value="CAF1183474.1"/>
    <property type="molecule type" value="Genomic_DNA"/>
</dbReference>
<dbReference type="PANTHER" id="PTHR24351">
    <property type="entry name" value="RIBOSOMAL PROTEIN S6 KINASE"/>
    <property type="match status" value="1"/>
</dbReference>
<evidence type="ECO:0000256" key="3">
    <source>
        <dbReference type="ARBA" id="ARBA00022741"/>
    </source>
</evidence>
<evidence type="ECO:0000313" key="8">
    <source>
        <dbReference type="EMBL" id="CAF3994698.1"/>
    </source>
</evidence>
<keyword evidence="1" id="KW-0723">Serine/threonine-protein kinase</keyword>
<dbReference type="Pfam" id="PF00069">
    <property type="entry name" value="Pkinase"/>
    <property type="match status" value="1"/>
</dbReference>
<keyword evidence="2" id="KW-0808">Transferase</keyword>
<dbReference type="AlphaFoldDB" id="A0A8S2NCZ3"/>
<evidence type="ECO:0000256" key="5">
    <source>
        <dbReference type="ARBA" id="ARBA00022840"/>
    </source>
</evidence>
<proteinExistence type="predicted"/>
<evidence type="ECO:0000256" key="1">
    <source>
        <dbReference type="ARBA" id="ARBA00022527"/>
    </source>
</evidence>
<dbReference type="Pfam" id="PF00433">
    <property type="entry name" value="Pkinase_C"/>
    <property type="match status" value="1"/>
</dbReference>
<feature type="domain" description="Protein kinase" evidence="6">
    <location>
        <begin position="1"/>
        <end position="116"/>
    </location>
</feature>
<dbReference type="InterPro" id="IPR017892">
    <property type="entry name" value="Pkinase_C"/>
</dbReference>
<reference evidence="8" key="1">
    <citation type="submission" date="2021-02" db="EMBL/GenBank/DDBJ databases">
        <authorList>
            <person name="Nowell W R."/>
        </authorList>
    </citation>
    <scope>NUCLEOTIDE SEQUENCE</scope>
</reference>
<dbReference type="Proteomes" id="UP000677228">
    <property type="component" value="Unassembled WGS sequence"/>
</dbReference>
<dbReference type="GO" id="GO:0004674">
    <property type="term" value="F:protein serine/threonine kinase activity"/>
    <property type="evidence" value="ECO:0007669"/>
    <property type="project" value="UniProtKB-KW"/>
</dbReference>